<reference evidence="2 3" key="1">
    <citation type="submission" date="2019-02" db="EMBL/GenBank/DDBJ databases">
        <title>Deep-cultivation of Planctomycetes and their phenomic and genomic characterization uncovers novel biology.</title>
        <authorList>
            <person name="Wiegand S."/>
            <person name="Jogler M."/>
            <person name="Boedeker C."/>
            <person name="Pinto D."/>
            <person name="Vollmers J."/>
            <person name="Rivas-Marin E."/>
            <person name="Kohn T."/>
            <person name="Peeters S.H."/>
            <person name="Heuer A."/>
            <person name="Rast P."/>
            <person name="Oberbeckmann S."/>
            <person name="Bunk B."/>
            <person name="Jeske O."/>
            <person name="Meyerdierks A."/>
            <person name="Storesund J.E."/>
            <person name="Kallscheuer N."/>
            <person name="Luecker S."/>
            <person name="Lage O.M."/>
            <person name="Pohl T."/>
            <person name="Merkel B.J."/>
            <person name="Hornburger P."/>
            <person name="Mueller R.-W."/>
            <person name="Bruemmer F."/>
            <person name="Labrenz M."/>
            <person name="Spormann A.M."/>
            <person name="Op den Camp H."/>
            <person name="Overmann J."/>
            <person name="Amann R."/>
            <person name="Jetten M.S.M."/>
            <person name="Mascher T."/>
            <person name="Medema M.H."/>
            <person name="Devos D.P."/>
            <person name="Kaster A.-K."/>
            <person name="Ovreas L."/>
            <person name="Rohde M."/>
            <person name="Galperin M.Y."/>
            <person name="Jogler C."/>
        </authorList>
    </citation>
    <scope>NUCLEOTIDE SEQUENCE [LARGE SCALE GENOMIC DNA]</scope>
    <source>
        <strain evidence="2 3">K22_7</strain>
    </source>
</reference>
<dbReference type="Proteomes" id="UP000318538">
    <property type="component" value="Chromosome"/>
</dbReference>
<sequence length="140" mass="15114">MGCGGDSETLNRIQQVAQNASGVRPSLSSSDAVDQQQNPRFTRTNFVAPYPDREDAFVYPGMESESASPDSAVTSVADVQVLGFAETDQIRVMLRSRSTTQPIAVGGKFEGIEVVSITPPTVELKIGSLIWNATMFDKSR</sequence>
<name>A0A517NG13_9BACT</name>
<dbReference type="AlphaFoldDB" id="A0A517NG13"/>
<evidence type="ECO:0000256" key="1">
    <source>
        <dbReference type="SAM" id="MobiDB-lite"/>
    </source>
</evidence>
<gene>
    <name evidence="2" type="ORF">K227x_44860</name>
</gene>
<feature type="region of interest" description="Disordered" evidence="1">
    <location>
        <begin position="16"/>
        <end position="46"/>
    </location>
</feature>
<accession>A0A517NG13</accession>
<dbReference type="KEGG" id="rlc:K227x_44860"/>
<keyword evidence="3" id="KW-1185">Reference proteome</keyword>
<organism evidence="2 3">
    <name type="scientific">Rubripirellula lacrimiformis</name>
    <dbReference type="NCBI Taxonomy" id="1930273"/>
    <lineage>
        <taxon>Bacteria</taxon>
        <taxon>Pseudomonadati</taxon>
        <taxon>Planctomycetota</taxon>
        <taxon>Planctomycetia</taxon>
        <taxon>Pirellulales</taxon>
        <taxon>Pirellulaceae</taxon>
        <taxon>Rubripirellula</taxon>
    </lineage>
</organism>
<evidence type="ECO:0000313" key="3">
    <source>
        <dbReference type="Proteomes" id="UP000318538"/>
    </source>
</evidence>
<protein>
    <submittedName>
        <fullName evidence="2">Uncharacterized protein</fullName>
    </submittedName>
</protein>
<feature type="compositionally biased region" description="Polar residues" evidence="1">
    <location>
        <begin position="16"/>
        <end position="45"/>
    </location>
</feature>
<dbReference type="EMBL" id="CP036525">
    <property type="protein sequence ID" value="QDT06079.1"/>
    <property type="molecule type" value="Genomic_DNA"/>
</dbReference>
<evidence type="ECO:0000313" key="2">
    <source>
        <dbReference type="EMBL" id="QDT06079.1"/>
    </source>
</evidence>
<proteinExistence type="predicted"/>